<accession>A0A9R1WGG6</accession>
<keyword evidence="2" id="KW-1185">Reference proteome</keyword>
<sequence>MSYYHSSVLHTDDALFVGEWSKSNLKNLARILRCFHAASELKVSFHKSRVFRIDASVNETLNRANILGCEAGSFPFKYLGVQVVANMKLIKTRNQLSKNFLRNYPLGSLKHCHSVVE</sequence>
<protein>
    <recommendedName>
        <fullName evidence="3">Reverse transcriptase domain-containing protein</fullName>
    </recommendedName>
</protein>
<dbReference type="PANTHER" id="PTHR33116:SF78">
    <property type="entry name" value="OS12G0587133 PROTEIN"/>
    <property type="match status" value="1"/>
</dbReference>
<proteinExistence type="predicted"/>
<evidence type="ECO:0000313" key="2">
    <source>
        <dbReference type="Proteomes" id="UP000235145"/>
    </source>
</evidence>
<evidence type="ECO:0000313" key="1">
    <source>
        <dbReference type="EMBL" id="KAJ0221768.1"/>
    </source>
</evidence>
<comment type="caution">
    <text evidence="1">The sequence shown here is derived from an EMBL/GenBank/DDBJ whole genome shotgun (WGS) entry which is preliminary data.</text>
</comment>
<gene>
    <name evidence="1" type="ORF">LSAT_V11C200085810</name>
</gene>
<evidence type="ECO:0008006" key="3">
    <source>
        <dbReference type="Google" id="ProtNLM"/>
    </source>
</evidence>
<dbReference type="Proteomes" id="UP000235145">
    <property type="component" value="Unassembled WGS sequence"/>
</dbReference>
<reference evidence="1 2" key="1">
    <citation type="journal article" date="2017" name="Nat. Commun.">
        <title>Genome assembly with in vitro proximity ligation data and whole-genome triplication in lettuce.</title>
        <authorList>
            <person name="Reyes-Chin-Wo S."/>
            <person name="Wang Z."/>
            <person name="Yang X."/>
            <person name="Kozik A."/>
            <person name="Arikit S."/>
            <person name="Song C."/>
            <person name="Xia L."/>
            <person name="Froenicke L."/>
            <person name="Lavelle D.O."/>
            <person name="Truco M.J."/>
            <person name="Xia R."/>
            <person name="Zhu S."/>
            <person name="Xu C."/>
            <person name="Xu H."/>
            <person name="Xu X."/>
            <person name="Cox K."/>
            <person name="Korf I."/>
            <person name="Meyers B.C."/>
            <person name="Michelmore R.W."/>
        </authorList>
    </citation>
    <scope>NUCLEOTIDE SEQUENCE [LARGE SCALE GENOMIC DNA]</scope>
    <source>
        <strain evidence="2">cv. Salinas</strain>
        <tissue evidence="1">Seedlings</tissue>
    </source>
</reference>
<dbReference type="AlphaFoldDB" id="A0A9R1WGG6"/>
<dbReference type="PANTHER" id="PTHR33116">
    <property type="entry name" value="REVERSE TRANSCRIPTASE ZINC-BINDING DOMAIN-CONTAINING PROTEIN-RELATED-RELATED"/>
    <property type="match status" value="1"/>
</dbReference>
<name>A0A9R1WGG6_LACSA</name>
<dbReference type="EMBL" id="NBSK02000002">
    <property type="protein sequence ID" value="KAJ0221768.1"/>
    <property type="molecule type" value="Genomic_DNA"/>
</dbReference>
<organism evidence="1 2">
    <name type="scientific">Lactuca sativa</name>
    <name type="common">Garden lettuce</name>
    <dbReference type="NCBI Taxonomy" id="4236"/>
    <lineage>
        <taxon>Eukaryota</taxon>
        <taxon>Viridiplantae</taxon>
        <taxon>Streptophyta</taxon>
        <taxon>Embryophyta</taxon>
        <taxon>Tracheophyta</taxon>
        <taxon>Spermatophyta</taxon>
        <taxon>Magnoliopsida</taxon>
        <taxon>eudicotyledons</taxon>
        <taxon>Gunneridae</taxon>
        <taxon>Pentapetalae</taxon>
        <taxon>asterids</taxon>
        <taxon>campanulids</taxon>
        <taxon>Asterales</taxon>
        <taxon>Asteraceae</taxon>
        <taxon>Cichorioideae</taxon>
        <taxon>Cichorieae</taxon>
        <taxon>Lactucinae</taxon>
        <taxon>Lactuca</taxon>
    </lineage>
</organism>